<evidence type="ECO:0000313" key="10">
    <source>
        <dbReference type="EMBL" id="KAG9274125.1"/>
    </source>
</evidence>
<keyword evidence="4" id="KW-0391">Immunity</keyword>
<comment type="caution">
    <text evidence="10">The sequence shown here is derived from an EMBL/GenBank/DDBJ whole genome shotgun (WGS) entry which is preliminary data.</text>
</comment>
<dbReference type="InterPro" id="IPR013783">
    <property type="entry name" value="Ig-like_fold"/>
</dbReference>
<dbReference type="PANTHER" id="PTHR19433">
    <property type="entry name" value="T-CELL RECEPTOR ALPHA CHAIN V REGION-RELATED"/>
    <property type="match status" value="1"/>
</dbReference>
<dbReference type="InterPro" id="IPR007110">
    <property type="entry name" value="Ig-like_dom"/>
</dbReference>
<evidence type="ECO:0000256" key="2">
    <source>
        <dbReference type="ARBA" id="ARBA00022475"/>
    </source>
</evidence>
<dbReference type="EMBL" id="JAICCE010000008">
    <property type="protein sequence ID" value="KAG9274125.1"/>
    <property type="molecule type" value="Genomic_DNA"/>
</dbReference>
<evidence type="ECO:0000256" key="3">
    <source>
        <dbReference type="ARBA" id="ARBA00022729"/>
    </source>
</evidence>
<reference evidence="10 11" key="1">
    <citation type="submission" date="2021-07" db="EMBL/GenBank/DDBJ databases">
        <authorList>
            <person name="Imarazene B."/>
            <person name="Zahm M."/>
            <person name="Klopp C."/>
            <person name="Cabau C."/>
            <person name="Beille S."/>
            <person name="Jouanno E."/>
            <person name="Castinel A."/>
            <person name="Lluch J."/>
            <person name="Gil L."/>
            <person name="Kuchtly C."/>
            <person name="Lopez Roques C."/>
            <person name="Donnadieu C."/>
            <person name="Parrinello H."/>
            <person name="Journot L."/>
            <person name="Du K."/>
            <person name="Schartl M."/>
            <person name="Retaux S."/>
            <person name="Guiguen Y."/>
        </authorList>
    </citation>
    <scope>NUCLEOTIDE SEQUENCE [LARGE SCALE GENOMIC DNA]</scope>
    <source>
        <strain evidence="10">Pach_M1</strain>
        <tissue evidence="10">Testis</tissue>
    </source>
</reference>
<comment type="subcellular location">
    <subcellularLocation>
        <location evidence="1">Cell membrane</location>
    </subcellularLocation>
</comment>
<feature type="transmembrane region" description="Helical" evidence="8">
    <location>
        <begin position="126"/>
        <end position="148"/>
    </location>
</feature>
<feature type="domain" description="Ig-like" evidence="9">
    <location>
        <begin position="171"/>
        <end position="249"/>
    </location>
</feature>
<keyword evidence="8" id="KW-0812">Transmembrane</keyword>
<keyword evidence="7" id="KW-0325">Glycoprotein</keyword>
<feature type="transmembrane region" description="Helical" evidence="8">
    <location>
        <begin position="275"/>
        <end position="295"/>
    </location>
</feature>
<dbReference type="PROSITE" id="PS50835">
    <property type="entry name" value="IG_LIKE"/>
    <property type="match status" value="2"/>
</dbReference>
<evidence type="ECO:0000313" key="11">
    <source>
        <dbReference type="Proteomes" id="UP000752171"/>
    </source>
</evidence>
<evidence type="ECO:0000256" key="8">
    <source>
        <dbReference type="SAM" id="Phobius"/>
    </source>
</evidence>
<evidence type="ECO:0000256" key="6">
    <source>
        <dbReference type="ARBA" id="ARBA00023157"/>
    </source>
</evidence>
<keyword evidence="2" id="KW-1003">Cell membrane</keyword>
<feature type="domain" description="Ig-like" evidence="9">
    <location>
        <begin position="25"/>
        <end position="132"/>
    </location>
</feature>
<dbReference type="InterPro" id="IPR052051">
    <property type="entry name" value="TCR_complex_component"/>
</dbReference>
<keyword evidence="6" id="KW-1015">Disulfide bond</keyword>
<sequence length="362" mass="40133">MLNNTLMQLQRRVWSKTSIRLYLIPLLISVMSGNLQAEILQLDPVVSAEEGDDVILPCFHPKEQINNVLWYKQLTGQKPVLLASSYYRTQPFKFYNNFDMPKRFDLLRADGSSNLSITSIQQSDSAVYYCAVAFSNVVSFGAGTVLLLKGHHSNKYTVQQLPVPHLLYPKDSVTLQCSVITNICAGDHSVYWFRHGSGGSDPGIIFTHGNRSDQCKKSSETVSPTQSCIYKLPKNNLSLSDAGTYYCAVAACGEILYGNGTKLNVKDEPGGGSTYIVMICLAVLLFISITINILLCSICRQNESTSQQSVTTSDDAVSTVQYSVSNEMNYAALKFNTKTTKMKRGRNHEETVYSGVARQSYK</sequence>
<dbReference type="OrthoDB" id="6370831at2759"/>
<dbReference type="Gene3D" id="2.60.40.10">
    <property type="entry name" value="Immunoglobulins"/>
    <property type="match status" value="2"/>
</dbReference>
<name>A0A8T2LX67_ASTMX</name>
<keyword evidence="3" id="KW-0732">Signal</keyword>
<evidence type="ECO:0000256" key="4">
    <source>
        <dbReference type="ARBA" id="ARBA00022859"/>
    </source>
</evidence>
<dbReference type="InterPro" id="IPR013106">
    <property type="entry name" value="Ig_V-set"/>
</dbReference>
<dbReference type="PANTHER" id="PTHR19433:SF133">
    <property type="entry name" value="IMMUNE-TYPE RECEPTOR 5 PRECURSOR-RELATED"/>
    <property type="match status" value="1"/>
</dbReference>
<dbReference type="SMART" id="SM00406">
    <property type="entry name" value="IGv"/>
    <property type="match status" value="2"/>
</dbReference>
<protein>
    <recommendedName>
        <fullName evidence="9">Ig-like domain-containing protein</fullName>
    </recommendedName>
</protein>
<evidence type="ECO:0000259" key="9">
    <source>
        <dbReference type="PROSITE" id="PS50835"/>
    </source>
</evidence>
<evidence type="ECO:0000256" key="1">
    <source>
        <dbReference type="ARBA" id="ARBA00004236"/>
    </source>
</evidence>
<evidence type="ECO:0000256" key="5">
    <source>
        <dbReference type="ARBA" id="ARBA00023136"/>
    </source>
</evidence>
<dbReference type="InterPro" id="IPR003599">
    <property type="entry name" value="Ig_sub"/>
</dbReference>
<dbReference type="AlphaFoldDB" id="A0A8T2LX67"/>
<proteinExistence type="predicted"/>
<keyword evidence="8" id="KW-1133">Transmembrane helix</keyword>
<dbReference type="Proteomes" id="UP000752171">
    <property type="component" value="Unassembled WGS sequence"/>
</dbReference>
<gene>
    <name evidence="10" type="ORF">AMEX_G11012</name>
</gene>
<dbReference type="InterPro" id="IPR036179">
    <property type="entry name" value="Ig-like_dom_sf"/>
</dbReference>
<dbReference type="Pfam" id="PF07686">
    <property type="entry name" value="V-set"/>
    <property type="match status" value="2"/>
</dbReference>
<accession>A0A8T2LX67</accession>
<dbReference type="GO" id="GO:0002376">
    <property type="term" value="P:immune system process"/>
    <property type="evidence" value="ECO:0007669"/>
    <property type="project" value="UniProtKB-KW"/>
</dbReference>
<evidence type="ECO:0000256" key="7">
    <source>
        <dbReference type="ARBA" id="ARBA00023180"/>
    </source>
</evidence>
<dbReference type="SUPFAM" id="SSF48726">
    <property type="entry name" value="Immunoglobulin"/>
    <property type="match status" value="2"/>
</dbReference>
<dbReference type="GO" id="GO:0009617">
    <property type="term" value="P:response to bacterium"/>
    <property type="evidence" value="ECO:0007669"/>
    <property type="project" value="TreeGrafter"/>
</dbReference>
<keyword evidence="5 8" id="KW-0472">Membrane</keyword>
<dbReference type="SMART" id="SM00409">
    <property type="entry name" value="IG"/>
    <property type="match status" value="2"/>
</dbReference>
<organism evidence="10 11">
    <name type="scientific">Astyanax mexicanus</name>
    <name type="common">Blind cave fish</name>
    <name type="synonym">Astyanax fasciatus mexicanus</name>
    <dbReference type="NCBI Taxonomy" id="7994"/>
    <lineage>
        <taxon>Eukaryota</taxon>
        <taxon>Metazoa</taxon>
        <taxon>Chordata</taxon>
        <taxon>Craniata</taxon>
        <taxon>Vertebrata</taxon>
        <taxon>Euteleostomi</taxon>
        <taxon>Actinopterygii</taxon>
        <taxon>Neopterygii</taxon>
        <taxon>Teleostei</taxon>
        <taxon>Ostariophysi</taxon>
        <taxon>Characiformes</taxon>
        <taxon>Characoidei</taxon>
        <taxon>Acestrorhamphidae</taxon>
        <taxon>Acestrorhamphinae</taxon>
        <taxon>Astyanax</taxon>
    </lineage>
</organism>
<dbReference type="GO" id="GO:0005886">
    <property type="term" value="C:plasma membrane"/>
    <property type="evidence" value="ECO:0007669"/>
    <property type="project" value="UniProtKB-SubCell"/>
</dbReference>